<comment type="caution">
    <text evidence="7">The sequence shown here is derived from an EMBL/GenBank/DDBJ whole genome shotgun (WGS) entry which is preliminary data.</text>
</comment>
<keyword evidence="3" id="KW-0731">Sigma factor</keyword>
<dbReference type="EMBL" id="CAJNBJ010000007">
    <property type="protein sequence ID" value="CAE6741904.1"/>
    <property type="molecule type" value="Genomic_DNA"/>
</dbReference>
<sequence>MSELTQHDLSALVRDHGPDLQQFLTRRLGCVDTAKDLVQDTFVRVLQNRSSEVLGNPRAFLFRVATNLLIDHHRRQQHRDTVTLDDPDRPLDQADLSPSIERVVWSKQQVARLQQAIEELPPKCRQVFLLIKFHHFTHAEVAVKLGISQSTVVKHMIKAVDFCRTRLDRP</sequence>
<organism evidence="7 8">
    <name type="scientific">Nitrospira defluvii</name>
    <dbReference type="NCBI Taxonomy" id="330214"/>
    <lineage>
        <taxon>Bacteria</taxon>
        <taxon>Pseudomonadati</taxon>
        <taxon>Nitrospirota</taxon>
        <taxon>Nitrospiria</taxon>
        <taxon>Nitrospirales</taxon>
        <taxon>Nitrospiraceae</taxon>
        <taxon>Nitrospira</taxon>
    </lineage>
</organism>
<dbReference type="PANTHER" id="PTHR43133">
    <property type="entry name" value="RNA POLYMERASE ECF-TYPE SIGMA FACTO"/>
    <property type="match status" value="1"/>
</dbReference>
<dbReference type="InterPro" id="IPR007627">
    <property type="entry name" value="RNA_pol_sigma70_r2"/>
</dbReference>
<feature type="domain" description="RNA polymerase sigma-70 region 2" evidence="5">
    <location>
        <begin position="12"/>
        <end position="78"/>
    </location>
</feature>
<reference evidence="7 8" key="1">
    <citation type="submission" date="2021-02" db="EMBL/GenBank/DDBJ databases">
        <authorList>
            <person name="Han P."/>
        </authorList>
    </citation>
    <scope>NUCLEOTIDE SEQUENCE [LARGE SCALE GENOMIC DNA]</scope>
    <source>
        <strain evidence="7">Candidatus Nitrospira sp. ZN2</strain>
    </source>
</reference>
<dbReference type="InterPro" id="IPR014284">
    <property type="entry name" value="RNA_pol_sigma-70_dom"/>
</dbReference>
<dbReference type="CDD" id="cd06171">
    <property type="entry name" value="Sigma70_r4"/>
    <property type="match status" value="1"/>
</dbReference>
<evidence type="ECO:0000259" key="5">
    <source>
        <dbReference type="Pfam" id="PF04542"/>
    </source>
</evidence>
<evidence type="ECO:0000256" key="4">
    <source>
        <dbReference type="ARBA" id="ARBA00023163"/>
    </source>
</evidence>
<comment type="similarity">
    <text evidence="1">Belongs to the sigma-70 factor family. ECF subfamily.</text>
</comment>
<dbReference type="InterPro" id="IPR013324">
    <property type="entry name" value="RNA_pol_sigma_r3/r4-like"/>
</dbReference>
<evidence type="ECO:0000313" key="8">
    <source>
        <dbReference type="Proteomes" id="UP000675880"/>
    </source>
</evidence>
<keyword evidence="8" id="KW-1185">Reference proteome</keyword>
<evidence type="ECO:0000259" key="6">
    <source>
        <dbReference type="Pfam" id="PF08281"/>
    </source>
</evidence>
<dbReference type="PANTHER" id="PTHR43133:SF63">
    <property type="entry name" value="RNA POLYMERASE SIGMA FACTOR FECI-RELATED"/>
    <property type="match status" value="1"/>
</dbReference>
<dbReference type="Gene3D" id="1.10.10.10">
    <property type="entry name" value="Winged helix-like DNA-binding domain superfamily/Winged helix DNA-binding domain"/>
    <property type="match status" value="1"/>
</dbReference>
<dbReference type="Proteomes" id="UP000675880">
    <property type="component" value="Unassembled WGS sequence"/>
</dbReference>
<dbReference type="InterPro" id="IPR039425">
    <property type="entry name" value="RNA_pol_sigma-70-like"/>
</dbReference>
<evidence type="ECO:0000256" key="3">
    <source>
        <dbReference type="ARBA" id="ARBA00023082"/>
    </source>
</evidence>
<dbReference type="SUPFAM" id="SSF88659">
    <property type="entry name" value="Sigma3 and sigma4 domains of RNA polymerase sigma factors"/>
    <property type="match status" value="1"/>
</dbReference>
<accession>A0ABN7LBP7</accession>
<protein>
    <submittedName>
        <fullName evidence="7">Sigma-70 factor FpvI (ECF subfamily), controling pyoverdin biosynthesis</fullName>
    </submittedName>
</protein>
<dbReference type="SUPFAM" id="SSF88946">
    <property type="entry name" value="Sigma2 domain of RNA polymerase sigma factors"/>
    <property type="match status" value="1"/>
</dbReference>
<evidence type="ECO:0000313" key="7">
    <source>
        <dbReference type="EMBL" id="CAE6741904.1"/>
    </source>
</evidence>
<dbReference type="Pfam" id="PF04542">
    <property type="entry name" value="Sigma70_r2"/>
    <property type="match status" value="1"/>
</dbReference>
<gene>
    <name evidence="7" type="ORF">NSPZN2_150018</name>
</gene>
<dbReference type="InterPro" id="IPR013325">
    <property type="entry name" value="RNA_pol_sigma_r2"/>
</dbReference>
<evidence type="ECO:0000256" key="1">
    <source>
        <dbReference type="ARBA" id="ARBA00010641"/>
    </source>
</evidence>
<dbReference type="NCBIfam" id="TIGR02937">
    <property type="entry name" value="sigma70-ECF"/>
    <property type="match status" value="1"/>
</dbReference>
<proteinExistence type="inferred from homology"/>
<dbReference type="Pfam" id="PF08281">
    <property type="entry name" value="Sigma70_r4_2"/>
    <property type="match status" value="1"/>
</dbReference>
<dbReference type="RefSeq" id="WP_213042048.1">
    <property type="nucleotide sequence ID" value="NZ_CAJNBJ010000007.1"/>
</dbReference>
<dbReference type="InterPro" id="IPR036388">
    <property type="entry name" value="WH-like_DNA-bd_sf"/>
</dbReference>
<dbReference type="InterPro" id="IPR013249">
    <property type="entry name" value="RNA_pol_sigma70_r4_t2"/>
</dbReference>
<feature type="domain" description="RNA polymerase sigma factor 70 region 4 type 2" evidence="6">
    <location>
        <begin position="112"/>
        <end position="156"/>
    </location>
</feature>
<dbReference type="Gene3D" id="1.10.1740.10">
    <property type="match status" value="1"/>
</dbReference>
<evidence type="ECO:0000256" key="2">
    <source>
        <dbReference type="ARBA" id="ARBA00023015"/>
    </source>
</evidence>
<keyword evidence="4" id="KW-0804">Transcription</keyword>
<keyword evidence="2" id="KW-0805">Transcription regulation</keyword>
<name>A0ABN7LBP7_9BACT</name>